<accession>A0A0A8VBR3</accession>
<keyword evidence="3" id="KW-0238">DNA-binding</keyword>
<dbReference type="InterPro" id="IPR047653">
    <property type="entry name" value="Tn3-like_transpos"/>
</dbReference>
<dbReference type="InterPro" id="IPR002513">
    <property type="entry name" value="Tn3_Tnp_DDE_dom"/>
</dbReference>
<dbReference type="EMBL" id="UHJG01000001">
    <property type="protein sequence ID" value="SUQ00288.1"/>
    <property type="molecule type" value="Genomic_DNA"/>
</dbReference>
<proteinExistence type="inferred from homology"/>
<evidence type="ECO:0000313" key="8">
    <source>
        <dbReference type="EMBL" id="SUQ00288.1"/>
    </source>
</evidence>
<evidence type="ECO:0000256" key="1">
    <source>
        <dbReference type="ARBA" id="ARBA00009402"/>
    </source>
</evidence>
<dbReference type="Pfam" id="PF13700">
    <property type="entry name" value="DUF4158"/>
    <property type="match status" value="1"/>
</dbReference>
<evidence type="ECO:0000259" key="7">
    <source>
        <dbReference type="Pfam" id="PF13700"/>
    </source>
</evidence>
<dbReference type="RefSeq" id="WP_004723380.1">
    <property type="nucleotide sequence ID" value="NZ_CCYO01000034.1"/>
</dbReference>
<protein>
    <submittedName>
        <fullName evidence="8">Transposase</fullName>
    </submittedName>
</protein>
<evidence type="ECO:0000256" key="4">
    <source>
        <dbReference type="ARBA" id="ARBA00023172"/>
    </source>
</evidence>
<evidence type="ECO:0000259" key="6">
    <source>
        <dbReference type="Pfam" id="PF01526"/>
    </source>
</evidence>
<evidence type="ECO:0000313" key="10">
    <source>
        <dbReference type="EMBL" id="SUQ37552.1"/>
    </source>
</evidence>
<evidence type="ECO:0000313" key="9">
    <source>
        <dbReference type="EMBL" id="SUQ37522.1"/>
    </source>
</evidence>
<name>A0A0A8VBR3_YERRU</name>
<dbReference type="GO" id="GO:0004803">
    <property type="term" value="F:transposase activity"/>
    <property type="evidence" value="ECO:0007669"/>
    <property type="project" value="InterPro"/>
</dbReference>
<keyword evidence="2" id="KW-0815">Transposition</keyword>
<feature type="domain" description="DUF4158" evidence="7">
    <location>
        <begin position="4"/>
        <end position="162"/>
    </location>
</feature>
<dbReference type="Proteomes" id="UP000255169">
    <property type="component" value="Unassembled WGS sequence"/>
</dbReference>
<sequence length="992" mass="113050">MQPQDTAYPRFKSRLTPSELERFYTPTEDELAFCVTAARSPTTRMGFVILLKTFQRLGYFVLSSQVPEPIIKHIAQSIGRNADLKNLHRYDQSEARRKHVGTIRRFLDVNPFSITGKALLLNTFRDAALIKEDVADIINVGIEVLIRHRYELPAFDSLVRAARSTRAEANQALYSRVQVAVGEEGETFLDTLFIVGDDPRRVSKWNDLKQDPARPTVYGMRDLLARFALLTDLAGYNHAIKTIPVVKVSQWALEGNSLDAASMADLAPAKRYAITLAVIRQRLGVVTDDLCDIFCKQMNKVSRAAEAELQQYLNDNQGKTDEILRRYALLNAVLDSAESEDNQLKIIRETVSSRPDLCEFSRFHIEFGGKNECRFMLKTFSQRRAELLRILSTLNFASTSQDTSFERALTLMLSQRRCRGEWIMLKNGAETVLSLSDLSWVPDKWWKLITGDQQRRAPEQISRRQFEVCVCTQMVRELKSGDLCVIGANVYADYRDELVPLDECAETRETYSQEVGLPLETIPFVDHVRDLLTAAAQKADDFYPDNAFFQIINGKPRLAKLKKKPVPDGFKALNIAVGKKLDKLGLSLLDIIADTTQWLHWDKHIGPLSGHQGKLKKSTRRKIITAFAYGTGLGPMQTSRTIADISARQISFVDQRQVTTEKLEAATFDTINGYNKFQLPQYWGDTKRAAADGTQWDLYENNLLSERHIRYGGYGGIAYYHVSDTYIALFSHFIPCGAWEAIYILDGLTKNQSDIQPDILHGDTQAQSAPVYGLAFLLGIKLMPRVRNWKDLKWFKASPYEIYQHIEALFSKDIIDWELISCHLPDMLQVAQSIRAGRLSPSTILRKLGTASRKNKLYFAFRELGRVIRTLFLLEYIGDEELRRIIHAAQNKCEGFNQFTQWVHFGADKITDNVRDEQLKVIKYNHLVANLVIFHNCQTLTQALKELEAEGMMLTPELLAGLSPYRTHHINRFGLSEVKERYPVPASYDIKF</sequence>
<reference evidence="8 11" key="1">
    <citation type="submission" date="2018-06" db="EMBL/GenBank/DDBJ databases">
        <authorList>
            <consortium name="Pathogen Informatics"/>
            <person name="Doyle S."/>
        </authorList>
    </citation>
    <scope>NUCLEOTIDE SEQUENCE [LARGE SCALE GENOMIC DNA]</scope>
    <source>
        <strain evidence="8 11">NCTC10476</strain>
    </source>
</reference>
<dbReference type="EMBL" id="UHJG01000003">
    <property type="protein sequence ID" value="SUQ37522.1"/>
    <property type="molecule type" value="Genomic_DNA"/>
</dbReference>
<organism evidence="8 11">
    <name type="scientific">Yersinia ruckeri</name>
    <dbReference type="NCBI Taxonomy" id="29486"/>
    <lineage>
        <taxon>Bacteria</taxon>
        <taxon>Pseudomonadati</taxon>
        <taxon>Pseudomonadota</taxon>
        <taxon>Gammaproteobacteria</taxon>
        <taxon>Enterobacterales</taxon>
        <taxon>Yersiniaceae</taxon>
        <taxon>Yersinia</taxon>
    </lineage>
</organism>
<evidence type="ECO:0000256" key="2">
    <source>
        <dbReference type="ARBA" id="ARBA00022578"/>
    </source>
</evidence>
<dbReference type="GO" id="GO:0006313">
    <property type="term" value="P:DNA transposition"/>
    <property type="evidence" value="ECO:0007669"/>
    <property type="project" value="InterPro"/>
</dbReference>
<gene>
    <name evidence="8" type="ORF">NCTC10476_01570</name>
    <name evidence="9" type="ORF">NCTC10476_03652</name>
    <name evidence="10" type="ORF">NCTC10476_03682</name>
</gene>
<dbReference type="EMBL" id="UHJG01000004">
    <property type="protein sequence ID" value="SUQ37552.1"/>
    <property type="molecule type" value="Genomic_DNA"/>
</dbReference>
<dbReference type="GeneID" id="66881306"/>
<dbReference type="InterPro" id="IPR025296">
    <property type="entry name" value="DUF4158"/>
</dbReference>
<evidence type="ECO:0000313" key="11">
    <source>
        <dbReference type="Proteomes" id="UP000255169"/>
    </source>
</evidence>
<keyword evidence="5" id="KW-0175">Coiled coil</keyword>
<evidence type="ECO:0000256" key="5">
    <source>
        <dbReference type="SAM" id="Coils"/>
    </source>
</evidence>
<dbReference type="NCBIfam" id="NF033527">
    <property type="entry name" value="transpos_Tn3"/>
    <property type="match status" value="1"/>
</dbReference>
<feature type="domain" description="Tn3 transposase DDE" evidence="6">
    <location>
        <begin position="590"/>
        <end position="974"/>
    </location>
</feature>
<dbReference type="GO" id="GO:0003677">
    <property type="term" value="F:DNA binding"/>
    <property type="evidence" value="ECO:0007669"/>
    <property type="project" value="UniProtKB-KW"/>
</dbReference>
<evidence type="ECO:0000256" key="3">
    <source>
        <dbReference type="ARBA" id="ARBA00023125"/>
    </source>
</evidence>
<dbReference type="Pfam" id="PF01526">
    <property type="entry name" value="DDE_Tnp_Tn3"/>
    <property type="match status" value="1"/>
</dbReference>
<feature type="coiled-coil region" evidence="5">
    <location>
        <begin position="295"/>
        <end position="322"/>
    </location>
</feature>
<keyword evidence="4" id="KW-0233">DNA recombination</keyword>
<comment type="similarity">
    <text evidence="1">Belongs to the transposase 7 family.</text>
</comment>
<keyword evidence="11" id="KW-1185">Reference proteome</keyword>
<dbReference type="AlphaFoldDB" id="A0A0A8VBR3"/>